<protein>
    <recommendedName>
        <fullName evidence="5">Secreted protein</fullName>
    </recommendedName>
</protein>
<dbReference type="RefSeq" id="WP_344161929.1">
    <property type="nucleotide sequence ID" value="NZ_BAAABV010000021.1"/>
</dbReference>
<evidence type="ECO:0000256" key="1">
    <source>
        <dbReference type="SAM" id="MobiDB-lite"/>
    </source>
</evidence>
<sequence length="192" mass="19548">MSPRVRRSRPLLAFASVLAAAALCGPAPTASAVTASAVTAYTAPASTSHIRPAPGDDEEPCPNGEPKPCGASPGERTTVDDDRKHVNDDVGKAKDDIKDARKQAGACPPTSSTDCMSGLMASGEGDRKDLDRTRKDADKTRQEMDAYTPAPADNAGGAVRGACPAFAAELPAVLTSPGGPFAGPGVCELMNA</sequence>
<name>A0ABN0VGW2_9ACTN</name>
<feature type="compositionally biased region" description="Basic and acidic residues" evidence="1">
    <location>
        <begin position="124"/>
        <end position="144"/>
    </location>
</feature>
<evidence type="ECO:0008006" key="5">
    <source>
        <dbReference type="Google" id="ProtNLM"/>
    </source>
</evidence>
<evidence type="ECO:0000313" key="4">
    <source>
        <dbReference type="Proteomes" id="UP001501867"/>
    </source>
</evidence>
<evidence type="ECO:0000256" key="2">
    <source>
        <dbReference type="SAM" id="SignalP"/>
    </source>
</evidence>
<accession>A0ABN0VGW2</accession>
<comment type="caution">
    <text evidence="3">The sequence shown here is derived from an EMBL/GenBank/DDBJ whole genome shotgun (WGS) entry which is preliminary data.</text>
</comment>
<dbReference type="EMBL" id="BAAABV010000021">
    <property type="protein sequence ID" value="GAA0299942.1"/>
    <property type="molecule type" value="Genomic_DNA"/>
</dbReference>
<proteinExistence type="predicted"/>
<evidence type="ECO:0000313" key="3">
    <source>
        <dbReference type="EMBL" id="GAA0299942.1"/>
    </source>
</evidence>
<gene>
    <name evidence="3" type="ORF">GCM10010302_43140</name>
</gene>
<keyword evidence="2" id="KW-0732">Signal</keyword>
<feature type="signal peptide" evidence="2">
    <location>
        <begin position="1"/>
        <end position="32"/>
    </location>
</feature>
<dbReference type="Proteomes" id="UP001501867">
    <property type="component" value="Unassembled WGS sequence"/>
</dbReference>
<keyword evidence="4" id="KW-1185">Reference proteome</keyword>
<feature type="chain" id="PRO_5046176166" description="Secreted protein" evidence="2">
    <location>
        <begin position="33"/>
        <end position="192"/>
    </location>
</feature>
<feature type="compositionally biased region" description="Basic and acidic residues" evidence="1">
    <location>
        <begin position="77"/>
        <end position="102"/>
    </location>
</feature>
<feature type="region of interest" description="Disordered" evidence="1">
    <location>
        <begin position="44"/>
        <end position="159"/>
    </location>
</feature>
<reference evidence="3 4" key="1">
    <citation type="journal article" date="2019" name="Int. J. Syst. Evol. Microbiol.">
        <title>The Global Catalogue of Microorganisms (GCM) 10K type strain sequencing project: providing services to taxonomists for standard genome sequencing and annotation.</title>
        <authorList>
            <consortium name="The Broad Institute Genomics Platform"/>
            <consortium name="The Broad Institute Genome Sequencing Center for Infectious Disease"/>
            <person name="Wu L."/>
            <person name="Ma J."/>
        </authorList>
    </citation>
    <scope>NUCLEOTIDE SEQUENCE [LARGE SCALE GENOMIC DNA]</scope>
    <source>
        <strain evidence="3 4">JCM 4505</strain>
    </source>
</reference>
<organism evidence="3 4">
    <name type="scientific">Streptomyces polychromogenes</name>
    <dbReference type="NCBI Taxonomy" id="67342"/>
    <lineage>
        <taxon>Bacteria</taxon>
        <taxon>Bacillati</taxon>
        <taxon>Actinomycetota</taxon>
        <taxon>Actinomycetes</taxon>
        <taxon>Kitasatosporales</taxon>
        <taxon>Streptomycetaceae</taxon>
        <taxon>Streptomyces</taxon>
    </lineage>
</organism>